<dbReference type="Pfam" id="PF05135">
    <property type="entry name" value="Phage_connect_1"/>
    <property type="match status" value="1"/>
</dbReference>
<dbReference type="RefSeq" id="WP_172976690.1">
    <property type="nucleotide sequence ID" value="NZ_JACRWE010000001.1"/>
</dbReference>
<dbReference type="NCBIfam" id="TIGR01560">
    <property type="entry name" value="put_DNA_pack"/>
    <property type="match status" value="1"/>
</dbReference>
<evidence type="ECO:0000313" key="2">
    <source>
        <dbReference type="Proteomes" id="UP000609849"/>
    </source>
</evidence>
<accession>A0ABR7JKL1</accession>
<evidence type="ECO:0000313" key="1">
    <source>
        <dbReference type="EMBL" id="MBC5995469.1"/>
    </source>
</evidence>
<protein>
    <submittedName>
        <fullName evidence="1">Phage gp6-like head-tail connector protein</fullName>
    </submittedName>
</protein>
<dbReference type="CDD" id="cd08054">
    <property type="entry name" value="gp6"/>
    <property type="match status" value="1"/>
</dbReference>
<dbReference type="InterPro" id="IPR021146">
    <property type="entry name" value="Phage_gp6-like_head-tail"/>
</dbReference>
<organism evidence="1 2">
    <name type="scientific">Romboutsia faecis</name>
    <dbReference type="NCBI Taxonomy" id="2764597"/>
    <lineage>
        <taxon>Bacteria</taxon>
        <taxon>Bacillati</taxon>
        <taxon>Bacillota</taxon>
        <taxon>Clostridia</taxon>
        <taxon>Peptostreptococcales</taxon>
        <taxon>Peptostreptococcaceae</taxon>
        <taxon>Romboutsia</taxon>
    </lineage>
</organism>
<proteinExistence type="predicted"/>
<dbReference type="InterPro" id="IPR006450">
    <property type="entry name" value="Phage_HK97_gp6-like"/>
</dbReference>
<dbReference type="EMBL" id="JACRWE010000001">
    <property type="protein sequence ID" value="MBC5995469.1"/>
    <property type="molecule type" value="Genomic_DNA"/>
</dbReference>
<sequence length="131" mass="14729">MPNTDDGQEKNMVGIFHNALHISYERACAVGNYLIDCVSVKKNLRIEESFHDDDEMINGFCLHAMEYVSDYTGISDISFGNEIDGVKNYSLGMAVLILASYYYENGTTLIEPNSKASSMLKSILDLKKINW</sequence>
<comment type="caution">
    <text evidence="1">The sequence shown here is derived from an EMBL/GenBank/DDBJ whole genome shotgun (WGS) entry which is preliminary data.</text>
</comment>
<gene>
    <name evidence="1" type="ORF">H8923_01735</name>
</gene>
<dbReference type="Gene3D" id="1.10.3230.30">
    <property type="entry name" value="Phage gp6-like head-tail connector protein"/>
    <property type="match status" value="1"/>
</dbReference>
<dbReference type="Proteomes" id="UP000609849">
    <property type="component" value="Unassembled WGS sequence"/>
</dbReference>
<name>A0ABR7JKL1_9FIRM</name>
<reference evidence="1 2" key="1">
    <citation type="submission" date="2020-08" db="EMBL/GenBank/DDBJ databases">
        <authorList>
            <person name="Liu C."/>
            <person name="Sun Q."/>
        </authorList>
    </citation>
    <scope>NUCLEOTIDE SEQUENCE [LARGE SCALE GENOMIC DNA]</scope>
    <source>
        <strain evidence="1 2">NSJ-18</strain>
    </source>
</reference>
<keyword evidence="2" id="KW-1185">Reference proteome</keyword>